<dbReference type="Proteomes" id="UP000198426">
    <property type="component" value="Unassembled WGS sequence"/>
</dbReference>
<proteinExistence type="predicted"/>
<keyword evidence="2" id="KW-0472">Membrane</keyword>
<dbReference type="AlphaFoldDB" id="A0A239MIB7"/>
<feature type="transmembrane region" description="Helical" evidence="2">
    <location>
        <begin position="18"/>
        <end position="38"/>
    </location>
</feature>
<protein>
    <submittedName>
        <fullName evidence="3">Uncharacterized protein</fullName>
    </submittedName>
</protein>
<feature type="region of interest" description="Disordered" evidence="1">
    <location>
        <begin position="41"/>
        <end position="65"/>
    </location>
</feature>
<evidence type="ECO:0000256" key="2">
    <source>
        <dbReference type="SAM" id="Phobius"/>
    </source>
</evidence>
<accession>A0A239MIB7</accession>
<keyword evidence="2" id="KW-1133">Transmembrane helix</keyword>
<dbReference type="RefSeq" id="WP_089235611.1">
    <property type="nucleotide sequence ID" value="NZ_FZOY01000020.1"/>
</dbReference>
<evidence type="ECO:0000256" key="1">
    <source>
        <dbReference type="SAM" id="MobiDB-lite"/>
    </source>
</evidence>
<organism evidence="3 4">
    <name type="scientific">Tropicimonas sediminicola</name>
    <dbReference type="NCBI Taxonomy" id="1031541"/>
    <lineage>
        <taxon>Bacteria</taxon>
        <taxon>Pseudomonadati</taxon>
        <taxon>Pseudomonadota</taxon>
        <taxon>Alphaproteobacteria</taxon>
        <taxon>Rhodobacterales</taxon>
        <taxon>Roseobacteraceae</taxon>
        <taxon>Tropicimonas</taxon>
    </lineage>
</organism>
<sequence length="65" mass="6810">MSAPDTNTPKEARRHRPALIGIAVALVLGALFFLTNLFNATDDEIDPDGGPQVTPPEATAPATPQ</sequence>
<dbReference type="EMBL" id="FZOY01000020">
    <property type="protein sequence ID" value="SNT41963.1"/>
    <property type="molecule type" value="Genomic_DNA"/>
</dbReference>
<reference evidence="3 4" key="1">
    <citation type="submission" date="2017-06" db="EMBL/GenBank/DDBJ databases">
        <authorList>
            <person name="Kim H.J."/>
            <person name="Triplett B.A."/>
        </authorList>
    </citation>
    <scope>NUCLEOTIDE SEQUENCE [LARGE SCALE GENOMIC DNA]</scope>
    <source>
        <strain evidence="3 4">DSM 29339</strain>
    </source>
</reference>
<name>A0A239MIB7_9RHOB</name>
<keyword evidence="4" id="KW-1185">Reference proteome</keyword>
<evidence type="ECO:0000313" key="4">
    <source>
        <dbReference type="Proteomes" id="UP000198426"/>
    </source>
</evidence>
<feature type="compositionally biased region" description="Low complexity" evidence="1">
    <location>
        <begin position="55"/>
        <end position="65"/>
    </location>
</feature>
<evidence type="ECO:0000313" key="3">
    <source>
        <dbReference type="EMBL" id="SNT41963.1"/>
    </source>
</evidence>
<gene>
    <name evidence="3" type="ORF">SAMN05421757_12020</name>
</gene>
<keyword evidence="2" id="KW-0812">Transmembrane</keyword>